<gene>
    <name evidence="5" type="ORF">SAMN05421812_118138</name>
</gene>
<name>A0A239PD08_9ACTN</name>
<dbReference type="Pfam" id="PF00293">
    <property type="entry name" value="NUDIX"/>
    <property type="match status" value="1"/>
</dbReference>
<evidence type="ECO:0000256" key="2">
    <source>
        <dbReference type="ARBA" id="ARBA00022801"/>
    </source>
</evidence>
<dbReference type="Proteomes" id="UP000198362">
    <property type="component" value="Unassembled WGS sequence"/>
</dbReference>
<accession>A0A239PD08</accession>
<dbReference type="Gene3D" id="3.90.79.10">
    <property type="entry name" value="Nucleoside Triphosphate Pyrophosphohydrolase"/>
    <property type="match status" value="1"/>
</dbReference>
<dbReference type="GO" id="GO:0016787">
    <property type="term" value="F:hydrolase activity"/>
    <property type="evidence" value="ECO:0007669"/>
    <property type="project" value="UniProtKB-KW"/>
</dbReference>
<keyword evidence="3" id="KW-1133">Transmembrane helix</keyword>
<dbReference type="InterPro" id="IPR015797">
    <property type="entry name" value="NUDIX_hydrolase-like_dom_sf"/>
</dbReference>
<protein>
    <submittedName>
        <fullName evidence="5">ADP-ribose pyrophosphatase YjhB, NUDIX family</fullName>
    </submittedName>
</protein>
<keyword evidence="2" id="KW-0378">Hydrolase</keyword>
<dbReference type="CDD" id="cd18879">
    <property type="entry name" value="NUDIX_Hydrolase"/>
    <property type="match status" value="1"/>
</dbReference>
<dbReference type="AlphaFoldDB" id="A0A239PD08"/>
<evidence type="ECO:0000256" key="3">
    <source>
        <dbReference type="SAM" id="Phobius"/>
    </source>
</evidence>
<evidence type="ECO:0000256" key="1">
    <source>
        <dbReference type="ARBA" id="ARBA00001946"/>
    </source>
</evidence>
<evidence type="ECO:0000313" key="5">
    <source>
        <dbReference type="EMBL" id="SNT64882.1"/>
    </source>
</evidence>
<evidence type="ECO:0000259" key="4">
    <source>
        <dbReference type="PROSITE" id="PS51462"/>
    </source>
</evidence>
<reference evidence="5 6" key="1">
    <citation type="submission" date="2017-06" db="EMBL/GenBank/DDBJ databases">
        <authorList>
            <person name="Kim H.J."/>
            <person name="Triplett B.A."/>
        </authorList>
    </citation>
    <scope>NUCLEOTIDE SEQUENCE [LARGE SCALE GENOMIC DNA]</scope>
    <source>
        <strain evidence="5 6">CGMCC 4.5593</strain>
    </source>
</reference>
<comment type="cofactor">
    <cofactor evidence="1">
        <name>Mg(2+)</name>
        <dbReference type="ChEBI" id="CHEBI:18420"/>
    </cofactor>
</comment>
<dbReference type="SUPFAM" id="SSF55811">
    <property type="entry name" value="Nudix"/>
    <property type="match status" value="1"/>
</dbReference>
<dbReference type="EMBL" id="FZPH01000018">
    <property type="protein sequence ID" value="SNT64882.1"/>
    <property type="molecule type" value="Genomic_DNA"/>
</dbReference>
<dbReference type="InterPro" id="IPR000086">
    <property type="entry name" value="NUDIX_hydrolase_dom"/>
</dbReference>
<organism evidence="5 6">
    <name type="scientific">Asanoa hainanensis</name>
    <dbReference type="NCBI Taxonomy" id="560556"/>
    <lineage>
        <taxon>Bacteria</taxon>
        <taxon>Bacillati</taxon>
        <taxon>Actinomycetota</taxon>
        <taxon>Actinomycetes</taxon>
        <taxon>Micromonosporales</taxon>
        <taxon>Micromonosporaceae</taxon>
        <taxon>Asanoa</taxon>
    </lineage>
</organism>
<dbReference type="PROSITE" id="PS51462">
    <property type="entry name" value="NUDIX"/>
    <property type="match status" value="1"/>
</dbReference>
<keyword evidence="3" id="KW-0812">Transmembrane</keyword>
<dbReference type="PANTHER" id="PTHR43046:SF16">
    <property type="entry name" value="ADP-RIBOSE PYROPHOSPHATASE YJHB-RELATED"/>
    <property type="match status" value="1"/>
</dbReference>
<keyword evidence="6" id="KW-1185">Reference proteome</keyword>
<sequence>MPLVAIPDFVVALRAVVGRAPLPLVGVIAVVLDGRGRVLLVRRSDTGEWALTTGCLEPGEQPAAGAVREVREEAAVNVVVERLLSVEALDLSVGPNGDQVWWYAVGVRCRLASGEARVNDDESVAVGWFDPADVPPLPAHQARCLELALTPDAEAWLAV</sequence>
<keyword evidence="3" id="KW-0472">Membrane</keyword>
<proteinExistence type="predicted"/>
<evidence type="ECO:0000313" key="6">
    <source>
        <dbReference type="Proteomes" id="UP000198362"/>
    </source>
</evidence>
<feature type="domain" description="Nudix hydrolase" evidence="4">
    <location>
        <begin position="21"/>
        <end position="150"/>
    </location>
</feature>
<dbReference type="PANTHER" id="PTHR43046">
    <property type="entry name" value="GDP-MANNOSE MANNOSYL HYDROLASE"/>
    <property type="match status" value="1"/>
</dbReference>
<feature type="transmembrane region" description="Helical" evidence="3">
    <location>
        <begin position="12"/>
        <end position="32"/>
    </location>
</feature>